<dbReference type="SUPFAM" id="SSF48264">
    <property type="entry name" value="Cytochrome P450"/>
    <property type="match status" value="1"/>
</dbReference>
<organism evidence="1 2">
    <name type="scientific">Acorus gramineus</name>
    <name type="common">Dwarf sweet flag</name>
    <dbReference type="NCBI Taxonomy" id="55184"/>
    <lineage>
        <taxon>Eukaryota</taxon>
        <taxon>Viridiplantae</taxon>
        <taxon>Streptophyta</taxon>
        <taxon>Embryophyta</taxon>
        <taxon>Tracheophyta</taxon>
        <taxon>Spermatophyta</taxon>
        <taxon>Magnoliopsida</taxon>
        <taxon>Liliopsida</taxon>
        <taxon>Acoraceae</taxon>
        <taxon>Acorus</taxon>
    </lineage>
</organism>
<reference evidence="1" key="1">
    <citation type="journal article" date="2023" name="Nat. Commun.">
        <title>Diploid and tetraploid genomes of Acorus and the evolution of monocots.</title>
        <authorList>
            <person name="Ma L."/>
            <person name="Liu K.W."/>
            <person name="Li Z."/>
            <person name="Hsiao Y.Y."/>
            <person name="Qi Y."/>
            <person name="Fu T."/>
            <person name="Tang G.D."/>
            <person name="Zhang D."/>
            <person name="Sun W.H."/>
            <person name="Liu D.K."/>
            <person name="Li Y."/>
            <person name="Chen G.Z."/>
            <person name="Liu X.D."/>
            <person name="Liao X.Y."/>
            <person name="Jiang Y.T."/>
            <person name="Yu X."/>
            <person name="Hao Y."/>
            <person name="Huang J."/>
            <person name="Zhao X.W."/>
            <person name="Ke S."/>
            <person name="Chen Y.Y."/>
            <person name="Wu W.L."/>
            <person name="Hsu J.L."/>
            <person name="Lin Y.F."/>
            <person name="Huang M.D."/>
            <person name="Li C.Y."/>
            <person name="Huang L."/>
            <person name="Wang Z.W."/>
            <person name="Zhao X."/>
            <person name="Zhong W.Y."/>
            <person name="Peng D.H."/>
            <person name="Ahmad S."/>
            <person name="Lan S."/>
            <person name="Zhang J.S."/>
            <person name="Tsai W.C."/>
            <person name="Van de Peer Y."/>
            <person name="Liu Z.J."/>
        </authorList>
    </citation>
    <scope>NUCLEOTIDE SEQUENCE</scope>
    <source>
        <strain evidence="1">SCP</strain>
    </source>
</reference>
<evidence type="ECO:0000313" key="2">
    <source>
        <dbReference type="Proteomes" id="UP001179952"/>
    </source>
</evidence>
<dbReference type="GO" id="GO:0004497">
    <property type="term" value="F:monooxygenase activity"/>
    <property type="evidence" value="ECO:0007669"/>
    <property type="project" value="InterPro"/>
</dbReference>
<protein>
    <submittedName>
        <fullName evidence="1">Cytochrome P450</fullName>
    </submittedName>
</protein>
<reference evidence="1" key="2">
    <citation type="submission" date="2023-06" db="EMBL/GenBank/DDBJ databases">
        <authorList>
            <person name="Ma L."/>
            <person name="Liu K.-W."/>
            <person name="Li Z."/>
            <person name="Hsiao Y.-Y."/>
            <person name="Qi Y."/>
            <person name="Fu T."/>
            <person name="Tang G."/>
            <person name="Zhang D."/>
            <person name="Sun W.-H."/>
            <person name="Liu D.-K."/>
            <person name="Li Y."/>
            <person name="Chen G.-Z."/>
            <person name="Liu X.-D."/>
            <person name="Liao X.-Y."/>
            <person name="Jiang Y.-T."/>
            <person name="Yu X."/>
            <person name="Hao Y."/>
            <person name="Huang J."/>
            <person name="Zhao X.-W."/>
            <person name="Ke S."/>
            <person name="Chen Y.-Y."/>
            <person name="Wu W.-L."/>
            <person name="Hsu J.-L."/>
            <person name="Lin Y.-F."/>
            <person name="Huang M.-D."/>
            <person name="Li C.-Y."/>
            <person name="Huang L."/>
            <person name="Wang Z.-W."/>
            <person name="Zhao X."/>
            <person name="Zhong W.-Y."/>
            <person name="Peng D.-H."/>
            <person name="Ahmad S."/>
            <person name="Lan S."/>
            <person name="Zhang J.-S."/>
            <person name="Tsai W.-C."/>
            <person name="Van De Peer Y."/>
            <person name="Liu Z.-J."/>
        </authorList>
    </citation>
    <scope>NUCLEOTIDE SEQUENCE</scope>
    <source>
        <strain evidence="1">SCP</strain>
        <tissue evidence="1">Leaves</tissue>
    </source>
</reference>
<dbReference type="EMBL" id="JAUJYN010000001">
    <property type="protein sequence ID" value="KAK1279610.1"/>
    <property type="molecule type" value="Genomic_DNA"/>
</dbReference>
<dbReference type="GO" id="GO:0016705">
    <property type="term" value="F:oxidoreductase activity, acting on paired donors, with incorporation or reduction of molecular oxygen"/>
    <property type="evidence" value="ECO:0007669"/>
    <property type="project" value="InterPro"/>
</dbReference>
<dbReference type="Pfam" id="PF00067">
    <property type="entry name" value="p450"/>
    <property type="match status" value="1"/>
</dbReference>
<comment type="caution">
    <text evidence="1">The sequence shown here is derived from an EMBL/GenBank/DDBJ whole genome shotgun (WGS) entry which is preliminary data.</text>
</comment>
<dbReference type="Gene3D" id="1.10.630.10">
    <property type="entry name" value="Cytochrome P450"/>
    <property type="match status" value="1"/>
</dbReference>
<name>A0AAV9BSJ5_ACOGR</name>
<dbReference type="Proteomes" id="UP001179952">
    <property type="component" value="Unassembled WGS sequence"/>
</dbReference>
<dbReference type="InterPro" id="IPR036396">
    <property type="entry name" value="Cyt_P450_sf"/>
</dbReference>
<dbReference type="GO" id="GO:0020037">
    <property type="term" value="F:heme binding"/>
    <property type="evidence" value="ECO:0007669"/>
    <property type="project" value="InterPro"/>
</dbReference>
<accession>A0AAV9BSJ5</accession>
<dbReference type="GO" id="GO:0005506">
    <property type="term" value="F:iron ion binding"/>
    <property type="evidence" value="ECO:0007669"/>
    <property type="project" value="InterPro"/>
</dbReference>
<dbReference type="InterPro" id="IPR001128">
    <property type="entry name" value="Cyt_P450"/>
</dbReference>
<keyword evidence="2" id="KW-1185">Reference proteome</keyword>
<gene>
    <name evidence="1" type="ORF">QJS04_geneDACA018204</name>
</gene>
<evidence type="ECO:0000313" key="1">
    <source>
        <dbReference type="EMBL" id="KAK1279610.1"/>
    </source>
</evidence>
<dbReference type="AlphaFoldDB" id="A0AAV9BSJ5"/>
<sequence>MNWGARICPGDEFAKLETLVAIHHLVTRFKWRLCGKDDSFIRDQLMPSPFEGLPILLEPKNVEYNDQ</sequence>
<proteinExistence type="predicted"/>